<keyword evidence="1 6" id="KW-0245">EGF-like domain</keyword>
<dbReference type="PANTHER" id="PTHR24042:SF5">
    <property type="entry name" value="EGF-LIKE CALCIUM-BINDING DOMAIN-CONTAINING PROTEIN"/>
    <property type="match status" value="1"/>
</dbReference>
<dbReference type="InterPro" id="IPR018097">
    <property type="entry name" value="EGF_Ca-bd_CS"/>
</dbReference>
<protein>
    <recommendedName>
        <fullName evidence="7">EGF-like domain-containing protein</fullName>
    </recommendedName>
</protein>
<dbReference type="Proteomes" id="UP000265140">
    <property type="component" value="Chromosome 4"/>
</dbReference>
<proteinExistence type="predicted"/>
<evidence type="ECO:0000313" key="9">
    <source>
        <dbReference type="Proteomes" id="UP000265140"/>
    </source>
</evidence>
<keyword evidence="4" id="KW-1015">Disulfide bond</keyword>
<dbReference type="Ensembl" id="ENSELUT00000107848.1">
    <property type="protein sequence ID" value="ENSELUP00000081789.1"/>
    <property type="gene ID" value="ENSELUG00000041893.1"/>
</dbReference>
<evidence type="ECO:0000256" key="1">
    <source>
        <dbReference type="ARBA" id="ARBA00022536"/>
    </source>
</evidence>
<accession>A0AAY5JYN9</accession>
<dbReference type="SMART" id="SM00179">
    <property type="entry name" value="EGF_CA"/>
    <property type="match status" value="3"/>
</dbReference>
<dbReference type="FunFam" id="2.10.25.10:FF:000005">
    <property type="entry name" value="Fibrillin 2"/>
    <property type="match status" value="1"/>
</dbReference>
<organism evidence="8 9">
    <name type="scientific">Esox lucius</name>
    <name type="common">Northern pike</name>
    <dbReference type="NCBI Taxonomy" id="8010"/>
    <lineage>
        <taxon>Eukaryota</taxon>
        <taxon>Metazoa</taxon>
        <taxon>Chordata</taxon>
        <taxon>Craniata</taxon>
        <taxon>Vertebrata</taxon>
        <taxon>Euteleostomi</taxon>
        <taxon>Actinopterygii</taxon>
        <taxon>Neopterygii</taxon>
        <taxon>Teleostei</taxon>
        <taxon>Protacanthopterygii</taxon>
        <taxon>Esociformes</taxon>
        <taxon>Esocidae</taxon>
        <taxon>Esox</taxon>
    </lineage>
</organism>
<evidence type="ECO:0000256" key="2">
    <source>
        <dbReference type="ARBA" id="ARBA00022729"/>
    </source>
</evidence>
<dbReference type="Pfam" id="PF07645">
    <property type="entry name" value="EGF_CA"/>
    <property type="match status" value="3"/>
</dbReference>
<dbReference type="PROSITE" id="PS00010">
    <property type="entry name" value="ASX_HYDROXYL"/>
    <property type="match status" value="2"/>
</dbReference>
<dbReference type="PROSITE" id="PS50026">
    <property type="entry name" value="EGF_3"/>
    <property type="match status" value="2"/>
</dbReference>
<dbReference type="InterPro" id="IPR009030">
    <property type="entry name" value="Growth_fac_rcpt_cys_sf"/>
</dbReference>
<dbReference type="PANTHER" id="PTHR24042">
    <property type="entry name" value="NEL HOMOLOG"/>
    <property type="match status" value="1"/>
</dbReference>
<keyword evidence="9" id="KW-1185">Reference proteome</keyword>
<reference evidence="8" key="2">
    <citation type="submission" date="2025-08" db="UniProtKB">
        <authorList>
            <consortium name="Ensembl"/>
        </authorList>
    </citation>
    <scope>IDENTIFICATION</scope>
</reference>
<dbReference type="InterPro" id="IPR000152">
    <property type="entry name" value="EGF-type_Asp/Asn_hydroxyl_site"/>
</dbReference>
<feature type="domain" description="EGF-like" evidence="7">
    <location>
        <begin position="146"/>
        <end position="189"/>
    </location>
</feature>
<keyword evidence="2" id="KW-0732">Signal</keyword>
<dbReference type="PROSITE" id="PS01187">
    <property type="entry name" value="EGF_CA"/>
    <property type="match status" value="2"/>
</dbReference>
<dbReference type="SMART" id="SM00181">
    <property type="entry name" value="EGF"/>
    <property type="match status" value="3"/>
</dbReference>
<dbReference type="InterPro" id="IPR049883">
    <property type="entry name" value="NOTCH1_EGF-like"/>
</dbReference>
<evidence type="ECO:0000259" key="7">
    <source>
        <dbReference type="PROSITE" id="PS50026"/>
    </source>
</evidence>
<keyword evidence="5" id="KW-0325">Glycoprotein</keyword>
<evidence type="ECO:0000256" key="3">
    <source>
        <dbReference type="ARBA" id="ARBA00022737"/>
    </source>
</evidence>
<evidence type="ECO:0000256" key="6">
    <source>
        <dbReference type="PROSITE-ProRule" id="PRU00076"/>
    </source>
</evidence>
<dbReference type="InterPro" id="IPR001881">
    <property type="entry name" value="EGF-like_Ca-bd_dom"/>
</dbReference>
<evidence type="ECO:0000313" key="8">
    <source>
        <dbReference type="Ensembl" id="ENSELUP00000081789.1"/>
    </source>
</evidence>
<feature type="domain" description="EGF-like" evidence="7">
    <location>
        <begin position="104"/>
        <end position="145"/>
    </location>
</feature>
<gene>
    <name evidence="8" type="primary">PLA2G12A</name>
</gene>
<reference evidence="8 9" key="1">
    <citation type="submission" date="2020-02" db="EMBL/GenBank/DDBJ databases">
        <title>Esox lucius (northern pike) genome, fEsoLuc1, primary haplotype.</title>
        <authorList>
            <person name="Myers G."/>
            <person name="Karagic N."/>
            <person name="Meyer A."/>
            <person name="Pippel M."/>
            <person name="Reichard M."/>
            <person name="Winkler S."/>
            <person name="Tracey A."/>
            <person name="Sims Y."/>
            <person name="Howe K."/>
            <person name="Rhie A."/>
            <person name="Formenti G."/>
            <person name="Durbin R."/>
            <person name="Fedrigo O."/>
            <person name="Jarvis E.D."/>
        </authorList>
    </citation>
    <scope>NUCLEOTIDE SEQUENCE [LARGE SCALE GENOMIC DNA]</scope>
</reference>
<dbReference type="SUPFAM" id="SSF57184">
    <property type="entry name" value="Growth factor receptor domain"/>
    <property type="match status" value="1"/>
</dbReference>
<keyword evidence="3" id="KW-0677">Repeat</keyword>
<dbReference type="GO" id="GO:0005615">
    <property type="term" value="C:extracellular space"/>
    <property type="evidence" value="ECO:0007669"/>
    <property type="project" value="TreeGrafter"/>
</dbReference>
<evidence type="ECO:0000256" key="5">
    <source>
        <dbReference type="ARBA" id="ARBA00023180"/>
    </source>
</evidence>
<dbReference type="CDD" id="cd00054">
    <property type="entry name" value="EGF_CA"/>
    <property type="match status" value="3"/>
</dbReference>
<dbReference type="GO" id="GO:0008201">
    <property type="term" value="F:heparin binding"/>
    <property type="evidence" value="ECO:0007669"/>
    <property type="project" value="TreeGrafter"/>
</dbReference>
<dbReference type="Gene3D" id="2.10.25.10">
    <property type="entry name" value="Laminin"/>
    <property type="match status" value="3"/>
</dbReference>
<reference evidence="8" key="3">
    <citation type="submission" date="2025-09" db="UniProtKB">
        <authorList>
            <consortium name="Ensembl"/>
        </authorList>
    </citation>
    <scope>IDENTIFICATION</scope>
</reference>
<dbReference type="InterPro" id="IPR000742">
    <property type="entry name" value="EGF"/>
</dbReference>
<dbReference type="GeneTree" id="ENSGT00950000183158"/>
<dbReference type="GO" id="GO:0005509">
    <property type="term" value="F:calcium ion binding"/>
    <property type="evidence" value="ECO:0007669"/>
    <property type="project" value="InterPro"/>
</dbReference>
<name>A0AAY5JYN9_ESOLU</name>
<sequence>MPKPPQLSPLDVEEQRLYSELLPGDRASHPIPKGSPSHPAEKAHFGCLYPGFCHFGHDPKLMNIDINECKTGVCPKGDCVNTLGSYYCQCIPGMRYDANGSCVDIDECKADSQICWDYSTCINTNGSYSCHCLPGFKINRIGLCVDINECVEEKRYCGNEGLCHNLIGSYWCQCSPGSTNYGQNGTKCVELSCDPQEARPGKTLPGLGDLMSLVREKCLSLRNSSTSGPSGPPLGGDVLLKVRYHFFTPSLQ</sequence>
<dbReference type="InterPro" id="IPR051586">
    <property type="entry name" value="PKC-binding_NELL"/>
</dbReference>
<dbReference type="PROSITE" id="PS01186">
    <property type="entry name" value="EGF_2"/>
    <property type="match status" value="1"/>
</dbReference>
<dbReference type="AlphaFoldDB" id="A0AAY5JYN9"/>
<comment type="caution">
    <text evidence="6">Lacks conserved residue(s) required for the propagation of feature annotation.</text>
</comment>
<evidence type="ECO:0000256" key="4">
    <source>
        <dbReference type="ARBA" id="ARBA00023157"/>
    </source>
</evidence>